<dbReference type="InterPro" id="IPR007219">
    <property type="entry name" value="XnlR_reg_dom"/>
</dbReference>
<evidence type="ECO:0000256" key="5">
    <source>
        <dbReference type="ARBA" id="ARBA00023242"/>
    </source>
</evidence>
<dbReference type="GO" id="GO:0008270">
    <property type="term" value="F:zinc ion binding"/>
    <property type="evidence" value="ECO:0007669"/>
    <property type="project" value="InterPro"/>
</dbReference>
<evidence type="ECO:0000259" key="6">
    <source>
        <dbReference type="PROSITE" id="PS50048"/>
    </source>
</evidence>
<keyword evidence="4" id="KW-0804">Transcription</keyword>
<dbReference type="SUPFAM" id="SSF57701">
    <property type="entry name" value="Zn2/Cys6 DNA-binding domain"/>
    <property type="match status" value="1"/>
</dbReference>
<proteinExistence type="predicted"/>
<keyword evidence="2" id="KW-0805">Transcription regulation</keyword>
<dbReference type="Gene3D" id="4.10.240.10">
    <property type="entry name" value="Zn(2)-C6 fungal-type DNA-binding domain"/>
    <property type="match status" value="1"/>
</dbReference>
<protein>
    <recommendedName>
        <fullName evidence="6">Zn(2)-C6 fungal-type domain-containing protein</fullName>
    </recommendedName>
</protein>
<dbReference type="PROSITE" id="PS00463">
    <property type="entry name" value="ZN2_CY6_FUNGAL_1"/>
    <property type="match status" value="1"/>
</dbReference>
<evidence type="ECO:0000256" key="4">
    <source>
        <dbReference type="ARBA" id="ARBA00023163"/>
    </source>
</evidence>
<evidence type="ECO:0000313" key="8">
    <source>
        <dbReference type="Proteomes" id="UP001219568"/>
    </source>
</evidence>
<gene>
    <name evidence="7" type="ORF">N7460_002805</name>
</gene>
<dbReference type="PANTHER" id="PTHR47424:SF3">
    <property type="entry name" value="REGULATORY PROTEIN GAL4"/>
    <property type="match status" value="1"/>
</dbReference>
<feature type="domain" description="Zn(2)-C6 fungal-type" evidence="6">
    <location>
        <begin position="17"/>
        <end position="46"/>
    </location>
</feature>
<dbReference type="SMART" id="SM00906">
    <property type="entry name" value="Fungal_trans"/>
    <property type="match status" value="1"/>
</dbReference>
<dbReference type="InterPro" id="IPR036864">
    <property type="entry name" value="Zn2-C6_fun-type_DNA-bd_sf"/>
</dbReference>
<keyword evidence="1" id="KW-0479">Metal-binding</keyword>
<dbReference type="SMART" id="SM00066">
    <property type="entry name" value="GAL4"/>
    <property type="match status" value="1"/>
</dbReference>
<dbReference type="InterPro" id="IPR051127">
    <property type="entry name" value="Fungal_SecMet_Regulators"/>
</dbReference>
<dbReference type="Pfam" id="PF00172">
    <property type="entry name" value="Zn_clus"/>
    <property type="match status" value="1"/>
</dbReference>
<keyword evidence="5" id="KW-0539">Nucleus</keyword>
<dbReference type="GO" id="GO:0000981">
    <property type="term" value="F:DNA-binding transcription factor activity, RNA polymerase II-specific"/>
    <property type="evidence" value="ECO:0007669"/>
    <property type="project" value="InterPro"/>
</dbReference>
<evidence type="ECO:0000256" key="1">
    <source>
        <dbReference type="ARBA" id="ARBA00022723"/>
    </source>
</evidence>
<reference evidence="7" key="2">
    <citation type="submission" date="2023-01" db="EMBL/GenBank/DDBJ databases">
        <authorList>
            <person name="Petersen C."/>
        </authorList>
    </citation>
    <scope>NUCLEOTIDE SEQUENCE</scope>
    <source>
        <strain evidence="7">IBT 15450</strain>
    </source>
</reference>
<organism evidence="7 8">
    <name type="scientific">Penicillium canescens</name>
    <dbReference type="NCBI Taxonomy" id="5083"/>
    <lineage>
        <taxon>Eukaryota</taxon>
        <taxon>Fungi</taxon>
        <taxon>Dikarya</taxon>
        <taxon>Ascomycota</taxon>
        <taxon>Pezizomycotina</taxon>
        <taxon>Eurotiomycetes</taxon>
        <taxon>Eurotiomycetidae</taxon>
        <taxon>Eurotiales</taxon>
        <taxon>Aspergillaceae</taxon>
        <taxon>Penicillium</taxon>
    </lineage>
</organism>
<dbReference type="Pfam" id="PF04082">
    <property type="entry name" value="Fungal_trans"/>
    <property type="match status" value="1"/>
</dbReference>
<dbReference type="GO" id="GO:0006351">
    <property type="term" value="P:DNA-templated transcription"/>
    <property type="evidence" value="ECO:0007669"/>
    <property type="project" value="InterPro"/>
</dbReference>
<dbReference type="CDD" id="cd00067">
    <property type="entry name" value="GAL4"/>
    <property type="match status" value="1"/>
</dbReference>
<evidence type="ECO:0000313" key="7">
    <source>
        <dbReference type="EMBL" id="KAJ6052271.1"/>
    </source>
</evidence>
<dbReference type="PANTHER" id="PTHR47424">
    <property type="entry name" value="REGULATORY PROTEIN GAL4"/>
    <property type="match status" value="1"/>
</dbReference>
<keyword evidence="3" id="KW-0238">DNA-binding</keyword>
<evidence type="ECO:0000256" key="2">
    <source>
        <dbReference type="ARBA" id="ARBA00023015"/>
    </source>
</evidence>
<comment type="caution">
    <text evidence="7">The sequence shown here is derived from an EMBL/GenBank/DDBJ whole genome shotgun (WGS) entry which is preliminary data.</text>
</comment>
<dbReference type="CDD" id="cd12148">
    <property type="entry name" value="fungal_TF_MHR"/>
    <property type="match status" value="1"/>
</dbReference>
<dbReference type="InterPro" id="IPR001138">
    <property type="entry name" value="Zn2Cys6_DnaBD"/>
</dbReference>
<dbReference type="EMBL" id="JAQJZL010000002">
    <property type="protein sequence ID" value="KAJ6052271.1"/>
    <property type="molecule type" value="Genomic_DNA"/>
</dbReference>
<dbReference type="AlphaFoldDB" id="A0AAD6ND37"/>
<evidence type="ECO:0000256" key="3">
    <source>
        <dbReference type="ARBA" id="ARBA00023125"/>
    </source>
</evidence>
<name>A0AAD6ND37_PENCN</name>
<sequence>MSQSTGSTGQRRKTTEACNPCRARKLKCNGMLPCESCERNKVKCSYDPSTSASRLTGDLDIINARVMELERAVFGERTYQPRRTVELADAPQITNDTVSGVTFVDEKMGVADYFGSTSTIDLLKSFHETVQEVLDHAPSSGADERASKRQRREAIEHPINSDASRNFRIQDIYASPTVRRATSWWPSGNLVEVHLDYFFGIVYSTIPIFDEKVFRAAFRRFANTSESSQRLQWECLTYSILALGALYSSNDTECAASYFAEAQGLLGSLLGVSALRTAQAALLMAVYAHYTAQHNLAYDYLGIAIRLAYSAGLNRNFDEIGFTNIVVQEARRTWWTLYSLESELCVEYGRPLCIRETDSIASYPQETLDETATVSRVSFIIVMAKFSRTVRKIIDLVSNIDEKRNGIKSFAGRLMNLQAELMTWERELPAHLAPKDIATSEGLRARERIAWVQRQCCDIELRE</sequence>
<accession>A0AAD6ND37</accession>
<dbReference type="GO" id="GO:0003677">
    <property type="term" value="F:DNA binding"/>
    <property type="evidence" value="ECO:0007669"/>
    <property type="project" value="UniProtKB-KW"/>
</dbReference>
<dbReference type="Proteomes" id="UP001219568">
    <property type="component" value="Unassembled WGS sequence"/>
</dbReference>
<reference evidence="7" key="1">
    <citation type="journal article" date="2023" name="IMA Fungus">
        <title>Comparative genomic study of the Penicillium genus elucidates a diverse pangenome and 15 lateral gene transfer events.</title>
        <authorList>
            <person name="Petersen C."/>
            <person name="Sorensen T."/>
            <person name="Nielsen M.R."/>
            <person name="Sondergaard T.E."/>
            <person name="Sorensen J.L."/>
            <person name="Fitzpatrick D.A."/>
            <person name="Frisvad J.C."/>
            <person name="Nielsen K.L."/>
        </authorList>
    </citation>
    <scope>NUCLEOTIDE SEQUENCE</scope>
    <source>
        <strain evidence="7">IBT 15450</strain>
    </source>
</reference>
<keyword evidence="8" id="KW-1185">Reference proteome</keyword>
<dbReference type="PROSITE" id="PS50048">
    <property type="entry name" value="ZN2_CY6_FUNGAL_2"/>
    <property type="match status" value="1"/>
</dbReference>